<dbReference type="InParanoid" id="A0A061EFQ0"/>
<dbReference type="GO" id="GO:0043531">
    <property type="term" value="F:ADP binding"/>
    <property type="evidence" value="ECO:0007669"/>
    <property type="project" value="InterPro"/>
</dbReference>
<dbReference type="SUPFAM" id="SSF52200">
    <property type="entry name" value="Toll/Interleukin receptor TIR domain"/>
    <property type="match status" value="1"/>
</dbReference>
<dbReference type="Pfam" id="PF01582">
    <property type="entry name" value="TIR"/>
    <property type="match status" value="1"/>
</dbReference>
<reference evidence="2 3" key="1">
    <citation type="journal article" date="2013" name="Genome Biol.">
        <title>The genome sequence of the most widely cultivated cacao type and its use to identify candidate genes regulating pod color.</title>
        <authorList>
            <person name="Motamayor J.C."/>
            <person name="Mockaitis K."/>
            <person name="Schmutz J."/>
            <person name="Haiminen N."/>
            <person name="Iii D.L."/>
            <person name="Cornejo O."/>
            <person name="Findley S.D."/>
            <person name="Zheng P."/>
            <person name="Utro F."/>
            <person name="Royaert S."/>
            <person name="Saski C."/>
            <person name="Jenkins J."/>
            <person name="Podicheti R."/>
            <person name="Zhao M."/>
            <person name="Scheffler B.E."/>
            <person name="Stack J.C."/>
            <person name="Feltus F.A."/>
            <person name="Mustiga G.M."/>
            <person name="Amores F."/>
            <person name="Phillips W."/>
            <person name="Marelli J.P."/>
            <person name="May G.D."/>
            <person name="Shapiro H."/>
            <person name="Ma J."/>
            <person name="Bustamante C.D."/>
            <person name="Schnell R.J."/>
            <person name="Main D."/>
            <person name="Gilbert D."/>
            <person name="Parida L."/>
            <person name="Kuhn D.N."/>
        </authorList>
    </citation>
    <scope>NUCLEOTIDE SEQUENCE [LARGE SCALE GENOMIC DNA]</scope>
    <source>
        <strain evidence="3">cv. Matina 1-6</strain>
    </source>
</reference>
<accession>A0A061EFQ0</accession>
<dbReference type="GO" id="GO:0006952">
    <property type="term" value="P:defense response"/>
    <property type="evidence" value="ECO:0007669"/>
    <property type="project" value="InterPro"/>
</dbReference>
<dbReference type="Gene3D" id="3.40.50.10140">
    <property type="entry name" value="Toll/interleukin-1 receptor homology (TIR) domain"/>
    <property type="match status" value="1"/>
</dbReference>
<organism evidence="2 3">
    <name type="scientific">Theobroma cacao</name>
    <name type="common">Cacao</name>
    <name type="synonym">Cocoa</name>
    <dbReference type="NCBI Taxonomy" id="3641"/>
    <lineage>
        <taxon>Eukaryota</taxon>
        <taxon>Viridiplantae</taxon>
        <taxon>Streptophyta</taxon>
        <taxon>Embryophyta</taxon>
        <taxon>Tracheophyta</taxon>
        <taxon>Spermatophyta</taxon>
        <taxon>Magnoliopsida</taxon>
        <taxon>eudicotyledons</taxon>
        <taxon>Gunneridae</taxon>
        <taxon>Pentapetalae</taxon>
        <taxon>rosids</taxon>
        <taxon>malvids</taxon>
        <taxon>Malvales</taxon>
        <taxon>Malvaceae</taxon>
        <taxon>Byttnerioideae</taxon>
        <taxon>Theobroma</taxon>
    </lineage>
</organism>
<dbReference type="InterPro" id="IPR035897">
    <property type="entry name" value="Toll_tir_struct_dom_sf"/>
</dbReference>
<dbReference type="GO" id="GO:0007165">
    <property type="term" value="P:signal transduction"/>
    <property type="evidence" value="ECO:0007669"/>
    <property type="project" value="InterPro"/>
</dbReference>
<feature type="domain" description="TIR" evidence="1">
    <location>
        <begin position="1"/>
        <end position="93"/>
    </location>
</feature>
<dbReference type="InterPro" id="IPR042197">
    <property type="entry name" value="Apaf_helical"/>
</dbReference>
<evidence type="ECO:0000313" key="2">
    <source>
        <dbReference type="EMBL" id="EOY03845.1"/>
    </source>
</evidence>
<dbReference type="AlphaFoldDB" id="A0A061EFQ0"/>
<dbReference type="InterPro" id="IPR000157">
    <property type="entry name" value="TIR_dom"/>
</dbReference>
<sequence length="284" mass="32623">MVLGRTLQDNGIQGYKGLLVVPVFYHVDPSDVRNQTGSFQQAFAEHEKNRIDKVQKWRHALTQAGNLSGFHMKKDEHEPTIIEEIAQDVLKKLNRMSASDCEAKQLLLKLFMMRPFPSLKVTTSWQMFREESEKLGAVTSLRDQLLSNILEEKNLHISTPRIESTFIKDRLRHKRVLVVLDDVSEVEQLESLAVNHDHFGPGSRIIVTSRDKQVLRNGVVDALYEVHELNDDNSLQLFSLYAFKQNHPVDDFKDLSNRVLQYARGVPLALKVLGSALYQRSREH</sequence>
<proteinExistence type="predicted"/>
<dbReference type="Pfam" id="PF00931">
    <property type="entry name" value="NB-ARC"/>
    <property type="match status" value="1"/>
</dbReference>
<dbReference type="STRING" id="3641.A0A061EFQ0"/>
<dbReference type="InterPro" id="IPR027417">
    <property type="entry name" value="P-loop_NTPase"/>
</dbReference>
<dbReference type="HOGENOM" id="CLU_981452_0_0_1"/>
<keyword evidence="3" id="KW-1185">Reference proteome</keyword>
<dbReference type="PRINTS" id="PR00364">
    <property type="entry name" value="DISEASERSIST"/>
</dbReference>
<dbReference type="Gene3D" id="3.40.50.300">
    <property type="entry name" value="P-loop containing nucleotide triphosphate hydrolases"/>
    <property type="match status" value="1"/>
</dbReference>
<dbReference type="PROSITE" id="PS50104">
    <property type="entry name" value="TIR"/>
    <property type="match status" value="1"/>
</dbReference>
<gene>
    <name evidence="2" type="ORF">TCM_019044</name>
</gene>
<dbReference type="Gramene" id="EOY03845">
    <property type="protein sequence ID" value="EOY03845"/>
    <property type="gene ID" value="TCM_019044"/>
</dbReference>
<dbReference type="InterPro" id="IPR002182">
    <property type="entry name" value="NB-ARC"/>
</dbReference>
<dbReference type="OMA" id="IESHMEN"/>
<evidence type="ECO:0000313" key="3">
    <source>
        <dbReference type="Proteomes" id="UP000026915"/>
    </source>
</evidence>
<dbReference type="EMBL" id="CM001882">
    <property type="protein sequence ID" value="EOY03845.1"/>
    <property type="molecule type" value="Genomic_DNA"/>
</dbReference>
<dbReference type="InterPro" id="IPR044974">
    <property type="entry name" value="Disease_R_plants"/>
</dbReference>
<dbReference type="PANTHER" id="PTHR11017:SF479">
    <property type="entry name" value="DISEASE RESISTANCE PROTEIN (TIR-NBS-LRR CLASS) FAMILY"/>
    <property type="match status" value="1"/>
</dbReference>
<dbReference type="Gene3D" id="1.10.8.430">
    <property type="entry name" value="Helical domain of apoptotic protease-activating factors"/>
    <property type="match status" value="1"/>
</dbReference>
<dbReference type="PANTHER" id="PTHR11017">
    <property type="entry name" value="LEUCINE-RICH REPEAT-CONTAINING PROTEIN"/>
    <property type="match status" value="1"/>
</dbReference>
<dbReference type="Proteomes" id="UP000026915">
    <property type="component" value="Chromosome 4"/>
</dbReference>
<evidence type="ECO:0000259" key="1">
    <source>
        <dbReference type="PROSITE" id="PS50104"/>
    </source>
</evidence>
<protein>
    <submittedName>
        <fullName evidence="2">Tir-nbs-lrr resistance protein, putative</fullName>
    </submittedName>
</protein>
<dbReference type="SUPFAM" id="SSF52540">
    <property type="entry name" value="P-loop containing nucleoside triphosphate hydrolases"/>
    <property type="match status" value="1"/>
</dbReference>
<name>A0A061EFQ0_THECC</name>